<evidence type="ECO:0000313" key="7">
    <source>
        <dbReference type="EMBL" id="GAA1517347.1"/>
    </source>
</evidence>
<dbReference type="PANTHER" id="PTHR30482:SF10">
    <property type="entry name" value="HIGH-AFFINITY BRANCHED-CHAIN AMINO ACID TRANSPORT PROTEIN BRAE"/>
    <property type="match status" value="1"/>
</dbReference>
<evidence type="ECO:0000313" key="8">
    <source>
        <dbReference type="Proteomes" id="UP001500842"/>
    </source>
</evidence>
<keyword evidence="2" id="KW-1003">Cell membrane</keyword>
<evidence type="ECO:0000256" key="3">
    <source>
        <dbReference type="ARBA" id="ARBA00022692"/>
    </source>
</evidence>
<reference evidence="7 8" key="1">
    <citation type="journal article" date="2019" name="Int. J. Syst. Evol. Microbiol.">
        <title>The Global Catalogue of Microorganisms (GCM) 10K type strain sequencing project: providing services to taxonomists for standard genome sequencing and annotation.</title>
        <authorList>
            <consortium name="The Broad Institute Genomics Platform"/>
            <consortium name="The Broad Institute Genome Sequencing Center for Infectious Disease"/>
            <person name="Wu L."/>
            <person name="Ma J."/>
        </authorList>
    </citation>
    <scope>NUCLEOTIDE SEQUENCE [LARGE SCALE GENOMIC DNA]</scope>
    <source>
        <strain evidence="7 8">JCM 14942</strain>
    </source>
</reference>
<comment type="subcellular location">
    <subcellularLocation>
        <location evidence="1">Cell membrane</location>
        <topology evidence="1">Multi-pass membrane protein</topology>
    </subcellularLocation>
</comment>
<comment type="caution">
    <text evidence="7">The sequence shown here is derived from an EMBL/GenBank/DDBJ whole genome shotgun (WGS) entry which is preliminary data.</text>
</comment>
<dbReference type="Proteomes" id="UP001500842">
    <property type="component" value="Unassembled WGS sequence"/>
</dbReference>
<dbReference type="Pfam" id="PF02653">
    <property type="entry name" value="BPD_transp_2"/>
    <property type="match status" value="1"/>
</dbReference>
<feature type="transmembrane region" description="Helical" evidence="6">
    <location>
        <begin position="241"/>
        <end position="264"/>
    </location>
</feature>
<organism evidence="7 8">
    <name type="scientific">Nocardioides humi</name>
    <dbReference type="NCBI Taxonomy" id="449461"/>
    <lineage>
        <taxon>Bacteria</taxon>
        <taxon>Bacillati</taxon>
        <taxon>Actinomycetota</taxon>
        <taxon>Actinomycetes</taxon>
        <taxon>Propionibacteriales</taxon>
        <taxon>Nocardioidaceae</taxon>
        <taxon>Nocardioides</taxon>
    </lineage>
</organism>
<feature type="transmembrane region" description="Helical" evidence="6">
    <location>
        <begin position="192"/>
        <end position="211"/>
    </location>
</feature>
<evidence type="ECO:0000256" key="1">
    <source>
        <dbReference type="ARBA" id="ARBA00004651"/>
    </source>
</evidence>
<feature type="transmembrane region" description="Helical" evidence="6">
    <location>
        <begin position="60"/>
        <end position="83"/>
    </location>
</feature>
<dbReference type="InterPro" id="IPR043428">
    <property type="entry name" value="LivM-like"/>
</dbReference>
<protein>
    <submittedName>
        <fullName evidence="7">Branched-chain amino acid ABC transporter permease</fullName>
    </submittedName>
</protein>
<evidence type="ECO:0000256" key="2">
    <source>
        <dbReference type="ARBA" id="ARBA00022475"/>
    </source>
</evidence>
<evidence type="ECO:0000256" key="5">
    <source>
        <dbReference type="ARBA" id="ARBA00023136"/>
    </source>
</evidence>
<keyword evidence="3 6" id="KW-0812">Transmembrane</keyword>
<keyword evidence="4 6" id="KW-1133">Transmembrane helix</keyword>
<evidence type="ECO:0000256" key="4">
    <source>
        <dbReference type="ARBA" id="ARBA00022989"/>
    </source>
</evidence>
<dbReference type="CDD" id="cd06581">
    <property type="entry name" value="TM_PBP1_LivM_like"/>
    <property type="match status" value="1"/>
</dbReference>
<feature type="transmembrane region" description="Helical" evidence="6">
    <location>
        <begin position="143"/>
        <end position="161"/>
    </location>
</feature>
<feature type="transmembrane region" description="Helical" evidence="6">
    <location>
        <begin position="20"/>
        <end position="40"/>
    </location>
</feature>
<name>A0ABN2AEP7_9ACTN</name>
<sequence>MAALGVQRRLTTRYSQERALIRSPLHVLGYALAILAVLAVPRVFGDRFLLGYYFTNDQLLGIGMAQINVGLIAVLAAMALNFLVGQTGLISTGHAAFFCVGGVVAAVCQSNWDLSFPLIVLLAGLVGALVGVLVGLPSLRLSGLYLMLATLALHFIAIFLFQKYQLEFFGPGGVIYTEVSIGPWALDSDERWFFVLAVCVVALALAIRNLMRSRHGRAFISVRDHEVAAGSMGVNVSAAKLRAFSASSFVVSAVGAVYAFYIGIITDESFTLMFVLGYFAMIILGGIGSTGGAVLGALVWTLTPYALQNLSLRVSPDTPLIGEKLVTYPSQVASLGLGLLIIVIMRYRPEGLNGFLTATRRTVRAWPYRD</sequence>
<accession>A0ABN2AEP7</accession>
<dbReference type="PANTHER" id="PTHR30482">
    <property type="entry name" value="HIGH-AFFINITY BRANCHED-CHAIN AMINO ACID TRANSPORT SYSTEM PERMEASE"/>
    <property type="match status" value="1"/>
</dbReference>
<feature type="transmembrane region" description="Helical" evidence="6">
    <location>
        <begin position="276"/>
        <end position="307"/>
    </location>
</feature>
<keyword evidence="5 6" id="KW-0472">Membrane</keyword>
<keyword evidence="8" id="KW-1185">Reference proteome</keyword>
<proteinExistence type="predicted"/>
<feature type="transmembrane region" description="Helical" evidence="6">
    <location>
        <begin position="95"/>
        <end position="112"/>
    </location>
</feature>
<dbReference type="EMBL" id="BAAAOR010000015">
    <property type="protein sequence ID" value="GAA1517347.1"/>
    <property type="molecule type" value="Genomic_DNA"/>
</dbReference>
<evidence type="ECO:0000256" key="6">
    <source>
        <dbReference type="SAM" id="Phobius"/>
    </source>
</evidence>
<dbReference type="RefSeq" id="WP_141004679.1">
    <property type="nucleotide sequence ID" value="NZ_BAAAOR010000015.1"/>
</dbReference>
<dbReference type="InterPro" id="IPR001851">
    <property type="entry name" value="ABC_transp_permease"/>
</dbReference>
<feature type="transmembrane region" description="Helical" evidence="6">
    <location>
        <begin position="118"/>
        <end position="136"/>
    </location>
</feature>
<gene>
    <name evidence="7" type="ORF">GCM10009788_21890</name>
</gene>